<dbReference type="Pfam" id="PF00069">
    <property type="entry name" value="Pkinase"/>
    <property type="match status" value="1"/>
</dbReference>
<accession>A0ABR2CRI1</accession>
<dbReference type="PROSITE" id="PS00108">
    <property type="entry name" value="PROTEIN_KINASE_ST"/>
    <property type="match status" value="1"/>
</dbReference>
<dbReference type="InterPro" id="IPR011009">
    <property type="entry name" value="Kinase-like_dom_sf"/>
</dbReference>
<feature type="domain" description="Protein kinase" evidence="3">
    <location>
        <begin position="295"/>
        <end position="576"/>
    </location>
</feature>
<dbReference type="PANTHER" id="PTHR47987:SF11">
    <property type="entry name" value="RECEPTOR-LIKE CYTOSOLIC SERINE_THREONINE-PROTEIN KINASE RBK1 ISOFORM X1"/>
    <property type="match status" value="1"/>
</dbReference>
<dbReference type="SMART" id="SM00220">
    <property type="entry name" value="S_TKc"/>
    <property type="match status" value="1"/>
</dbReference>
<dbReference type="PANTHER" id="PTHR47987">
    <property type="entry name" value="OS08G0249100 PROTEIN"/>
    <property type="match status" value="1"/>
</dbReference>
<dbReference type="Gene3D" id="3.30.200.20">
    <property type="entry name" value="Phosphorylase Kinase, domain 1"/>
    <property type="match status" value="1"/>
</dbReference>
<dbReference type="SMART" id="SM00338">
    <property type="entry name" value="BRLZ"/>
    <property type="match status" value="1"/>
</dbReference>
<dbReference type="InterPro" id="IPR008271">
    <property type="entry name" value="Ser/Thr_kinase_AS"/>
</dbReference>
<dbReference type="SUPFAM" id="SSF57959">
    <property type="entry name" value="Leucine zipper domain"/>
    <property type="match status" value="1"/>
</dbReference>
<dbReference type="CDD" id="cd14066">
    <property type="entry name" value="STKc_IRAK"/>
    <property type="match status" value="1"/>
</dbReference>
<sequence>MPCDQKKNVLVGIRFDNQSRDLLNWAIVKVAEPGDCVVAVHVSPSSDHALGQKLLERYLEVYGGLCSIKKVDLKGQICKGRSIRKVLIREVVNYDAVALVVGTDKLGTLGGWTSTARYCMKRLPMTTNVLAINNGKLVFERFNNSELPGLKGDPRPSLCLSEHLGVRECQSEYGKRIITSRSVPLFAGDNLDYQPGWPLLLRASSATSQAKHARSLSVVNWVMNLPSRSLHDHTPRCSTIKEIELSEIEDDNHGTGTNSSMQYELQKCLDILLKKSSSDCQWYSYEILKDATDQFSTENLIGKGGSNRVFKGILPDGREVAVKILKSSEEACKDFANEIEIISSLKHKHIMPLIGVCIKDRDLISVYDFSSKGSLEEILHGNSKGKHALSWELRYNIAVGIAEGLNYMHNALSRPVIHRDVKSSNILLSDGFEPKLSDFGLAIWGPTDSSFLIQADVVGTFGYLAPEYFMYGKISDKIDVYAFGVVLLELLSGNRPISFENPKGQQSLVMWAKPIIESGDVKGILDPKLNGNINETQMNRMVQAATLCITQSARLRPKMSQILELLKGEKAVEKWAETENENTESQEHHTDDEVYPNSRPELHLSVAMLEVDDDSTSFCSMEQGGCSFHLLWSFSPVQNRELIFYSIDLSGISILMEDGELDFSNQQVFPVNNMGEIPSSCSMDSFFDELLDDSHACTHTHTCNPPGPDNSHTHTCFHFHTKIVPASSEDKDVVDDTTESREKKSKKRPLGNREAVRKYREKVKARAASLEDEVERLRAVNQQLLKRLQGQAALEAEVARLKCLLVDVRGRIEGEIGSFPYQKPATNVNMMNDSGGAYVMNPCNVQCNDQMYCLHPGVEDKSGEAAVLNGQGFNGCDFDNIQCLGNQNSGAYELSTGGVRIAGSNGNSSSTKGRKGVHGCSKYINHQLQQVED</sequence>
<evidence type="ECO:0000313" key="6">
    <source>
        <dbReference type="Proteomes" id="UP001472677"/>
    </source>
</evidence>
<dbReference type="InterPro" id="IPR046958">
    <property type="entry name" value="RBK1/2/STUNTED"/>
</dbReference>
<dbReference type="Proteomes" id="UP001472677">
    <property type="component" value="Unassembled WGS sequence"/>
</dbReference>
<dbReference type="InterPro" id="IPR000719">
    <property type="entry name" value="Prot_kinase_dom"/>
</dbReference>
<dbReference type="CDD" id="cd00293">
    <property type="entry name" value="USP-like"/>
    <property type="match status" value="1"/>
</dbReference>
<dbReference type="InterPro" id="IPR014729">
    <property type="entry name" value="Rossmann-like_a/b/a_fold"/>
</dbReference>
<dbReference type="EMBL" id="JBBPBM010000045">
    <property type="protein sequence ID" value="KAK8522223.1"/>
    <property type="molecule type" value="Genomic_DNA"/>
</dbReference>
<reference evidence="5 6" key="1">
    <citation type="journal article" date="2024" name="G3 (Bethesda)">
        <title>Genome assembly of Hibiscus sabdariffa L. provides insights into metabolisms of medicinal natural products.</title>
        <authorList>
            <person name="Kim T."/>
        </authorList>
    </citation>
    <scope>NUCLEOTIDE SEQUENCE [LARGE SCALE GENOMIC DNA]</scope>
    <source>
        <strain evidence="5">TK-2024</strain>
        <tissue evidence="5">Old leaves</tissue>
    </source>
</reference>
<comment type="subcellular location">
    <subcellularLocation>
        <location evidence="1">Nucleus</location>
    </subcellularLocation>
</comment>
<evidence type="ECO:0008006" key="7">
    <source>
        <dbReference type="Google" id="ProtNLM"/>
    </source>
</evidence>
<evidence type="ECO:0000259" key="3">
    <source>
        <dbReference type="PROSITE" id="PS50011"/>
    </source>
</evidence>
<evidence type="ECO:0000259" key="4">
    <source>
        <dbReference type="PROSITE" id="PS50217"/>
    </source>
</evidence>
<dbReference type="PROSITE" id="PS50217">
    <property type="entry name" value="BZIP"/>
    <property type="match status" value="1"/>
</dbReference>
<name>A0ABR2CRI1_9ROSI</name>
<feature type="region of interest" description="Disordered" evidence="2">
    <location>
        <begin position="576"/>
        <end position="597"/>
    </location>
</feature>
<protein>
    <recommendedName>
        <fullName evidence="7">Protein kinase domain-containing protein</fullName>
    </recommendedName>
</protein>
<organism evidence="5 6">
    <name type="scientific">Hibiscus sabdariffa</name>
    <name type="common">roselle</name>
    <dbReference type="NCBI Taxonomy" id="183260"/>
    <lineage>
        <taxon>Eukaryota</taxon>
        <taxon>Viridiplantae</taxon>
        <taxon>Streptophyta</taxon>
        <taxon>Embryophyta</taxon>
        <taxon>Tracheophyta</taxon>
        <taxon>Spermatophyta</taxon>
        <taxon>Magnoliopsida</taxon>
        <taxon>eudicotyledons</taxon>
        <taxon>Gunneridae</taxon>
        <taxon>Pentapetalae</taxon>
        <taxon>rosids</taxon>
        <taxon>malvids</taxon>
        <taxon>Malvales</taxon>
        <taxon>Malvaceae</taxon>
        <taxon>Malvoideae</taxon>
        <taxon>Hibiscus</taxon>
    </lineage>
</organism>
<evidence type="ECO:0000256" key="2">
    <source>
        <dbReference type="SAM" id="MobiDB-lite"/>
    </source>
</evidence>
<dbReference type="SUPFAM" id="SSF56112">
    <property type="entry name" value="Protein kinase-like (PK-like)"/>
    <property type="match status" value="1"/>
</dbReference>
<comment type="caution">
    <text evidence="5">The sequence shown here is derived from an EMBL/GenBank/DDBJ whole genome shotgun (WGS) entry which is preliminary data.</text>
</comment>
<evidence type="ECO:0000256" key="1">
    <source>
        <dbReference type="ARBA" id="ARBA00004123"/>
    </source>
</evidence>
<dbReference type="InterPro" id="IPR004827">
    <property type="entry name" value="bZIP"/>
</dbReference>
<dbReference type="SUPFAM" id="SSF52402">
    <property type="entry name" value="Adenine nucleotide alpha hydrolases-like"/>
    <property type="match status" value="1"/>
</dbReference>
<dbReference type="Pfam" id="PF07716">
    <property type="entry name" value="bZIP_2"/>
    <property type="match status" value="1"/>
</dbReference>
<dbReference type="Gene3D" id="3.40.50.620">
    <property type="entry name" value="HUPs"/>
    <property type="match status" value="1"/>
</dbReference>
<dbReference type="PROSITE" id="PS50011">
    <property type="entry name" value="PROTEIN_KINASE_DOM"/>
    <property type="match status" value="1"/>
</dbReference>
<dbReference type="Gene3D" id="1.20.5.170">
    <property type="match status" value="1"/>
</dbReference>
<gene>
    <name evidence="5" type="ORF">V6N12_055941</name>
</gene>
<feature type="region of interest" description="Disordered" evidence="2">
    <location>
        <begin position="728"/>
        <end position="755"/>
    </location>
</feature>
<feature type="domain" description="BZIP" evidence="4">
    <location>
        <begin position="742"/>
        <end position="789"/>
    </location>
</feature>
<dbReference type="CDD" id="cd14686">
    <property type="entry name" value="bZIP"/>
    <property type="match status" value="1"/>
</dbReference>
<dbReference type="Gene3D" id="1.10.510.10">
    <property type="entry name" value="Transferase(Phosphotransferase) domain 1"/>
    <property type="match status" value="1"/>
</dbReference>
<evidence type="ECO:0000313" key="5">
    <source>
        <dbReference type="EMBL" id="KAK8522223.1"/>
    </source>
</evidence>
<keyword evidence="6" id="KW-1185">Reference proteome</keyword>
<dbReference type="InterPro" id="IPR046347">
    <property type="entry name" value="bZIP_sf"/>
</dbReference>
<proteinExistence type="predicted"/>